<reference evidence="2" key="1">
    <citation type="submission" date="2016-10" db="EMBL/GenBank/DDBJ databases">
        <title>Sequence of Gallionella enrichment culture.</title>
        <authorList>
            <person name="Poehlein A."/>
            <person name="Muehling M."/>
            <person name="Daniel R."/>
        </authorList>
    </citation>
    <scope>NUCLEOTIDE SEQUENCE</scope>
</reference>
<evidence type="ECO:0000313" key="2">
    <source>
        <dbReference type="EMBL" id="OIQ64183.1"/>
    </source>
</evidence>
<feature type="region of interest" description="Disordered" evidence="1">
    <location>
        <begin position="90"/>
        <end position="114"/>
    </location>
</feature>
<proteinExistence type="predicted"/>
<feature type="compositionally biased region" description="Basic and acidic residues" evidence="1">
    <location>
        <begin position="1"/>
        <end position="11"/>
    </location>
</feature>
<feature type="region of interest" description="Disordered" evidence="1">
    <location>
        <begin position="1"/>
        <end position="21"/>
    </location>
</feature>
<evidence type="ECO:0000256" key="1">
    <source>
        <dbReference type="SAM" id="MobiDB-lite"/>
    </source>
</evidence>
<gene>
    <name evidence="2" type="ORF">GALL_542680</name>
</gene>
<comment type="caution">
    <text evidence="2">The sequence shown here is derived from an EMBL/GenBank/DDBJ whole genome shotgun (WGS) entry which is preliminary data.</text>
</comment>
<accession>A0A1J5P8Q5</accession>
<name>A0A1J5P8Q5_9ZZZZ</name>
<sequence>MSLQREGKPDLADLPLNPPSAAILQQTRDLHRQGRAARDDVPLWHRLKRGAGKGVQIDARMAVEPPVLICNQQLQIVGIDLRRFDRKSPHAIVGGKGTQQGSVARQHLDRRHRQ</sequence>
<protein>
    <submittedName>
        <fullName evidence="2">Uncharacterized protein</fullName>
    </submittedName>
</protein>
<dbReference type="AlphaFoldDB" id="A0A1J5P8Q5"/>
<organism evidence="2">
    <name type="scientific">mine drainage metagenome</name>
    <dbReference type="NCBI Taxonomy" id="410659"/>
    <lineage>
        <taxon>unclassified sequences</taxon>
        <taxon>metagenomes</taxon>
        <taxon>ecological metagenomes</taxon>
    </lineage>
</organism>
<dbReference type="EMBL" id="MLJW01008346">
    <property type="protein sequence ID" value="OIQ64183.1"/>
    <property type="molecule type" value="Genomic_DNA"/>
</dbReference>